<keyword evidence="7" id="KW-1185">Reference proteome</keyword>
<evidence type="ECO:0000256" key="2">
    <source>
        <dbReference type="ARBA" id="ARBA00023125"/>
    </source>
</evidence>
<organism evidence="6 7">
    <name type="scientific">Dietzia timorensis</name>
    <dbReference type="NCBI Taxonomy" id="499555"/>
    <lineage>
        <taxon>Bacteria</taxon>
        <taxon>Bacillati</taxon>
        <taxon>Actinomycetota</taxon>
        <taxon>Actinomycetes</taxon>
        <taxon>Mycobacteriales</taxon>
        <taxon>Dietziaceae</taxon>
        <taxon>Dietzia</taxon>
    </lineage>
</organism>
<dbReference type="GO" id="GO:0003677">
    <property type="term" value="F:DNA binding"/>
    <property type="evidence" value="ECO:0007669"/>
    <property type="project" value="UniProtKB-KW"/>
</dbReference>
<proteinExistence type="predicted"/>
<reference evidence="6 7" key="1">
    <citation type="submission" date="2016-06" db="EMBL/GenBank/DDBJ databases">
        <title>Complete genome sequence of a saline-alkali tolerant type strain Dietzia timorensis ID05-A0528T.</title>
        <authorList>
            <person name="Wu X."/>
        </authorList>
    </citation>
    <scope>NUCLEOTIDE SEQUENCE [LARGE SCALE GENOMIC DNA]</scope>
    <source>
        <strain evidence="6 7">ID05-A0528</strain>
    </source>
</reference>
<evidence type="ECO:0000313" key="6">
    <source>
        <dbReference type="EMBL" id="ANI91442.1"/>
    </source>
</evidence>
<evidence type="ECO:0000259" key="5">
    <source>
        <dbReference type="Pfam" id="PF07729"/>
    </source>
</evidence>
<keyword evidence="2" id="KW-0238">DNA-binding</keyword>
<sequence>MINDVDAAEAPRGGELPSPAFMPRGWVRSKPLPGSLAHHASRAEKAADLIGAIAAKARPGERIGSKDALRETCAVSVGTFNEAIKLALERGVISSRPGPGGGLFALEPPPLARMISWFRAASGNADALDNAMSIRGALAPLLAAEVLASITDAHQRELELQLALLHREHERGDVIEYVWAAWNLHAKIAGISTNALLEALYLSTMDVATSYLRTKLQQPGSTEITRAVWFDSFTATQDSLVAGIRDRDPEAIVGAICRTNPKVLLSPAPAEGTGTMV</sequence>
<dbReference type="SUPFAM" id="SSF48008">
    <property type="entry name" value="GntR ligand-binding domain-like"/>
    <property type="match status" value="1"/>
</dbReference>
<dbReference type="KEGG" id="dtm:BJL86_0640"/>
<gene>
    <name evidence="6" type="ORF">BJL86_0640</name>
</gene>
<dbReference type="Pfam" id="PF07729">
    <property type="entry name" value="FCD"/>
    <property type="match status" value="1"/>
</dbReference>
<feature type="domain" description="GntR C-terminal" evidence="5">
    <location>
        <begin position="132"/>
        <end position="256"/>
    </location>
</feature>
<dbReference type="InterPro" id="IPR008920">
    <property type="entry name" value="TF_FadR/GntR_C"/>
</dbReference>
<dbReference type="EMBL" id="CP015961">
    <property type="protein sequence ID" value="ANI91442.1"/>
    <property type="molecule type" value="Genomic_DNA"/>
</dbReference>
<evidence type="ECO:0000256" key="3">
    <source>
        <dbReference type="ARBA" id="ARBA00023163"/>
    </source>
</evidence>
<dbReference type="AlphaFoldDB" id="A0A173LL33"/>
<keyword evidence="1" id="KW-0805">Transcription regulation</keyword>
<dbReference type="Proteomes" id="UP000186104">
    <property type="component" value="Chromosome"/>
</dbReference>
<accession>A0A173LL33</accession>
<dbReference type="Gene3D" id="1.10.10.10">
    <property type="entry name" value="Winged helix-like DNA-binding domain superfamily/Winged helix DNA-binding domain"/>
    <property type="match status" value="1"/>
</dbReference>
<dbReference type="STRING" id="499555.BJL86_0640"/>
<name>A0A173LL33_9ACTN</name>
<dbReference type="RefSeq" id="WP_075844816.1">
    <property type="nucleotide sequence ID" value="NZ_CP015961.1"/>
</dbReference>
<keyword evidence="3" id="KW-0804">Transcription</keyword>
<dbReference type="Gene3D" id="1.20.120.530">
    <property type="entry name" value="GntR ligand-binding domain-like"/>
    <property type="match status" value="1"/>
</dbReference>
<evidence type="ECO:0000256" key="1">
    <source>
        <dbReference type="ARBA" id="ARBA00023015"/>
    </source>
</evidence>
<evidence type="ECO:0000313" key="7">
    <source>
        <dbReference type="Proteomes" id="UP000186104"/>
    </source>
</evidence>
<protein>
    <recommendedName>
        <fullName evidence="5">GntR C-terminal domain-containing protein</fullName>
    </recommendedName>
</protein>
<feature type="region of interest" description="Disordered" evidence="4">
    <location>
        <begin position="1"/>
        <end position="22"/>
    </location>
</feature>
<evidence type="ECO:0000256" key="4">
    <source>
        <dbReference type="SAM" id="MobiDB-lite"/>
    </source>
</evidence>
<dbReference type="InterPro" id="IPR011711">
    <property type="entry name" value="GntR_C"/>
</dbReference>
<dbReference type="InterPro" id="IPR036388">
    <property type="entry name" value="WH-like_DNA-bd_sf"/>
</dbReference>